<accession>A0A2T5G5H3</accession>
<feature type="domain" description="EAL" evidence="2">
    <location>
        <begin position="164"/>
        <end position="418"/>
    </location>
</feature>
<keyword evidence="1" id="KW-0129">CBS domain</keyword>
<dbReference type="Pfam" id="PF00571">
    <property type="entry name" value="CBS"/>
    <property type="match status" value="1"/>
</dbReference>
<dbReference type="PANTHER" id="PTHR33121">
    <property type="entry name" value="CYCLIC DI-GMP PHOSPHODIESTERASE PDEF"/>
    <property type="match status" value="1"/>
</dbReference>
<dbReference type="InterPro" id="IPR001633">
    <property type="entry name" value="EAL_dom"/>
</dbReference>
<dbReference type="EMBL" id="PEBW01000005">
    <property type="protein sequence ID" value="PTQ51437.1"/>
    <property type="molecule type" value="Genomic_DNA"/>
</dbReference>
<feature type="domain" description="GGDEF" evidence="3">
    <location>
        <begin position="595"/>
        <end position="736"/>
    </location>
</feature>
<name>A0A2T5G5H3_9BACL</name>
<dbReference type="InterPro" id="IPR050706">
    <property type="entry name" value="Cyclic-di-GMP_PDE-like"/>
</dbReference>
<evidence type="ECO:0000256" key="1">
    <source>
        <dbReference type="PROSITE-ProRule" id="PRU00703"/>
    </source>
</evidence>
<dbReference type="InterPro" id="IPR000644">
    <property type="entry name" value="CBS_dom"/>
</dbReference>
<dbReference type="CDD" id="cd01949">
    <property type="entry name" value="GGDEF"/>
    <property type="match status" value="1"/>
</dbReference>
<dbReference type="Pfam" id="PF00990">
    <property type="entry name" value="GGDEF"/>
    <property type="match status" value="1"/>
</dbReference>
<dbReference type="SUPFAM" id="SSF141868">
    <property type="entry name" value="EAL domain-like"/>
    <property type="match status" value="1"/>
</dbReference>
<dbReference type="Gene3D" id="3.20.20.450">
    <property type="entry name" value="EAL domain"/>
    <property type="match status" value="1"/>
</dbReference>
<dbReference type="PANTHER" id="PTHR33121:SF76">
    <property type="entry name" value="SIGNALING PROTEIN"/>
    <property type="match status" value="1"/>
</dbReference>
<evidence type="ECO:0000259" key="3">
    <source>
        <dbReference type="PROSITE" id="PS50887"/>
    </source>
</evidence>
<sequence>MLGFVPLRGGEGEVWTPEALAQTGANALLYFDIEKFGELEARFGVNRMEEVLGLLDAALIDLWEHRQFVTAAFRSFGDDYFVLVQVEGEGAEDIVRAARVIAEFVRDELVNAVTRSDPEVGAGLRFHVGVVPLLHFSPENAARFLYSAVKRALTFAKVPRSEEARDLRAEIAAIVEEGKLRVLFQPIFRLDTGELLGFEALTRGPAGSPWESPLVLFAQAARVGLLHVLERRVREKAIEEIVPYLRRVGGGARLFLNVSPSVLLDPSFRPYTTREFLLRFGLSPEEVVFEVTEGQEVGSPELLREVTRYYREQGFRIALDDAGSGYNSLRRILDLRPDYIKIDRPLVADLDRDVVKQSLLEGIVQFATKAGSHLIAEGIETEDEFKQLVRLGVAHGQGFFLGRPQNPPSLRLPAEAEEILRRNRRAIDVKSLTKTVREIMQPASAVPPEMPVSQLKEYFDLLGEDVVFVVEGGEYLGVVQRARLDGLLSTQYGYSLYIRKQAGEIATRDALVLAPSVPVDTAARLLLEPGREGRLCDPIVVAEDRRPLGVVSLASLLDYLAHVKAEVLRLTNPLTGLPGNHLINRALADFLARGQPFSFAYIDLNRFKSFNDRFGFQRGDEVIRFLAEVLREVETVIPEAFVGHVGGDDFVALLPREFAERFVELVFARFRAERKLFLQGIAGRKAGTLDEDFLTLSVVLVHCLDPLRSDPLMLSEAAALLKKRAKERPSDVYLEATASEIFSSQVPEGRAEER</sequence>
<dbReference type="InterPro" id="IPR000160">
    <property type="entry name" value="GGDEF_dom"/>
</dbReference>
<proteinExistence type="predicted"/>
<dbReference type="Proteomes" id="UP000244016">
    <property type="component" value="Unassembled WGS sequence"/>
</dbReference>
<dbReference type="SMART" id="SM00052">
    <property type="entry name" value="EAL"/>
    <property type="match status" value="1"/>
</dbReference>
<dbReference type="SUPFAM" id="SSF55073">
    <property type="entry name" value="Nucleotide cyclase"/>
    <property type="match status" value="1"/>
</dbReference>
<dbReference type="InterPro" id="IPR046342">
    <property type="entry name" value="CBS_dom_sf"/>
</dbReference>
<dbReference type="SMART" id="SM00267">
    <property type="entry name" value="GGDEF"/>
    <property type="match status" value="1"/>
</dbReference>
<dbReference type="Pfam" id="PF00563">
    <property type="entry name" value="EAL"/>
    <property type="match status" value="1"/>
</dbReference>
<dbReference type="Gene3D" id="3.30.70.270">
    <property type="match status" value="1"/>
</dbReference>
<dbReference type="PROSITE" id="PS51371">
    <property type="entry name" value="CBS"/>
    <property type="match status" value="1"/>
</dbReference>
<organism evidence="5 6">
    <name type="scientific">Brockia lithotrophica</name>
    <dbReference type="NCBI Taxonomy" id="933949"/>
    <lineage>
        <taxon>Bacteria</taxon>
        <taxon>Bacillati</taxon>
        <taxon>Bacillota</taxon>
        <taxon>Bacilli</taxon>
        <taxon>Bacillales</taxon>
        <taxon>Bacillales Family X. Incertae Sedis</taxon>
        <taxon>Brockia</taxon>
    </lineage>
</organism>
<comment type="caution">
    <text evidence="5">The sequence shown here is derived from an EMBL/GenBank/DDBJ whole genome shotgun (WGS) entry which is preliminary data.</text>
</comment>
<reference evidence="5 6" key="1">
    <citation type="submission" date="2017-08" db="EMBL/GenBank/DDBJ databases">
        <title>Burning lignite coal seam in the remote Altai Mountains harbors a hydrogen-driven thermophilic microbial community.</title>
        <authorList>
            <person name="Kadnikov V.V."/>
            <person name="Mardanov A.V."/>
            <person name="Ivasenko D."/>
            <person name="Beletsky A.V."/>
            <person name="Karnachuk O.V."/>
            <person name="Ravin N.V."/>
        </authorList>
    </citation>
    <scope>NUCLEOTIDE SEQUENCE [LARGE SCALE GENOMIC DNA]</scope>
    <source>
        <strain evidence="5">AL31</strain>
    </source>
</reference>
<dbReference type="CDD" id="cd01948">
    <property type="entry name" value="EAL"/>
    <property type="match status" value="1"/>
</dbReference>
<evidence type="ECO:0000313" key="6">
    <source>
        <dbReference type="Proteomes" id="UP000244016"/>
    </source>
</evidence>
<dbReference type="NCBIfam" id="TIGR00254">
    <property type="entry name" value="GGDEF"/>
    <property type="match status" value="1"/>
</dbReference>
<protein>
    <submittedName>
        <fullName evidence="5">EAL domain protein</fullName>
    </submittedName>
</protein>
<gene>
    <name evidence="5" type="ORF">BLITH_1514</name>
</gene>
<dbReference type="InterPro" id="IPR029787">
    <property type="entry name" value="Nucleotide_cyclase"/>
</dbReference>
<dbReference type="SUPFAM" id="SSF54631">
    <property type="entry name" value="CBS-domain pair"/>
    <property type="match status" value="1"/>
</dbReference>
<dbReference type="InterPro" id="IPR035919">
    <property type="entry name" value="EAL_sf"/>
</dbReference>
<dbReference type="PROSITE" id="PS50887">
    <property type="entry name" value="GGDEF"/>
    <property type="match status" value="1"/>
</dbReference>
<dbReference type="AlphaFoldDB" id="A0A2T5G5H3"/>
<feature type="domain" description="CBS" evidence="4">
    <location>
        <begin position="506"/>
        <end position="566"/>
    </location>
</feature>
<dbReference type="InterPro" id="IPR043128">
    <property type="entry name" value="Rev_trsase/Diguanyl_cyclase"/>
</dbReference>
<evidence type="ECO:0000313" key="5">
    <source>
        <dbReference type="EMBL" id="PTQ51437.1"/>
    </source>
</evidence>
<dbReference type="Gene3D" id="3.10.580.10">
    <property type="entry name" value="CBS-domain"/>
    <property type="match status" value="1"/>
</dbReference>
<dbReference type="PROSITE" id="PS50883">
    <property type="entry name" value="EAL"/>
    <property type="match status" value="1"/>
</dbReference>
<evidence type="ECO:0000259" key="4">
    <source>
        <dbReference type="PROSITE" id="PS51371"/>
    </source>
</evidence>
<dbReference type="GO" id="GO:0071111">
    <property type="term" value="F:cyclic-guanylate-specific phosphodiesterase activity"/>
    <property type="evidence" value="ECO:0007669"/>
    <property type="project" value="InterPro"/>
</dbReference>
<evidence type="ECO:0000259" key="2">
    <source>
        <dbReference type="PROSITE" id="PS50883"/>
    </source>
</evidence>